<evidence type="ECO:0000313" key="2">
    <source>
        <dbReference type="Proteomes" id="UP000499080"/>
    </source>
</evidence>
<dbReference type="Proteomes" id="UP000499080">
    <property type="component" value="Unassembled WGS sequence"/>
</dbReference>
<organism evidence="1 2">
    <name type="scientific">Araneus ventricosus</name>
    <name type="common">Orbweaver spider</name>
    <name type="synonym">Epeira ventricosa</name>
    <dbReference type="NCBI Taxonomy" id="182803"/>
    <lineage>
        <taxon>Eukaryota</taxon>
        <taxon>Metazoa</taxon>
        <taxon>Ecdysozoa</taxon>
        <taxon>Arthropoda</taxon>
        <taxon>Chelicerata</taxon>
        <taxon>Arachnida</taxon>
        <taxon>Araneae</taxon>
        <taxon>Araneomorphae</taxon>
        <taxon>Entelegynae</taxon>
        <taxon>Araneoidea</taxon>
        <taxon>Araneidae</taxon>
        <taxon>Araneus</taxon>
    </lineage>
</organism>
<proteinExistence type="predicted"/>
<dbReference type="EMBL" id="BGPR01001723">
    <property type="protein sequence ID" value="GBM60432.1"/>
    <property type="molecule type" value="Genomic_DNA"/>
</dbReference>
<reference evidence="1 2" key="1">
    <citation type="journal article" date="2019" name="Sci. Rep.">
        <title>Orb-weaving spider Araneus ventricosus genome elucidates the spidroin gene catalogue.</title>
        <authorList>
            <person name="Kono N."/>
            <person name="Nakamura H."/>
            <person name="Ohtoshi R."/>
            <person name="Moran D.A.P."/>
            <person name="Shinohara A."/>
            <person name="Yoshida Y."/>
            <person name="Fujiwara M."/>
            <person name="Mori M."/>
            <person name="Tomita M."/>
            <person name="Arakawa K."/>
        </authorList>
    </citation>
    <scope>NUCLEOTIDE SEQUENCE [LARGE SCALE GENOMIC DNA]</scope>
</reference>
<comment type="caution">
    <text evidence="1">The sequence shown here is derived from an EMBL/GenBank/DDBJ whole genome shotgun (WGS) entry which is preliminary data.</text>
</comment>
<gene>
    <name evidence="1" type="ORF">AVEN_783_1</name>
</gene>
<protein>
    <submittedName>
        <fullName evidence="1">Uncharacterized protein</fullName>
    </submittedName>
</protein>
<dbReference type="AlphaFoldDB" id="A0A4Y2H2D2"/>
<sequence length="169" mass="19197">MTPRYAIKGRLPPPSSISERNRKNASLLSILYGKTFTGSSSPNHCAVSDNFYFIRKHKTSKYVIKGHLSPKPSIFEIYRKTKFWQSPSAATATNLSIFISYGSLKRLNMSSRVTCLLHPPFSRCIAKPNFGRVPQPLQPPIRQFISPSCEHSHRPLILRRNIWQLKAAS</sequence>
<keyword evidence="2" id="KW-1185">Reference proteome</keyword>
<accession>A0A4Y2H2D2</accession>
<evidence type="ECO:0000313" key="1">
    <source>
        <dbReference type="EMBL" id="GBM60432.1"/>
    </source>
</evidence>
<name>A0A4Y2H2D2_ARAVE</name>